<comment type="caution">
    <text evidence="1">The sequence shown here is derived from an EMBL/GenBank/DDBJ whole genome shotgun (WGS) entry which is preliminary data.</text>
</comment>
<evidence type="ECO:0000313" key="2">
    <source>
        <dbReference type="Proteomes" id="UP000467840"/>
    </source>
</evidence>
<evidence type="ECO:0000313" key="1">
    <source>
        <dbReference type="EMBL" id="KAF2299703.1"/>
    </source>
</evidence>
<name>A0A6A6LHX6_HEVBR</name>
<sequence length="160" mass="17014">MASISLSSLQVPASSWEPIGPQEPTTSYVPTTSQAPVVPQLSLTVPHISPICSDVLRLSATPFTIAFHIYTPPVFPMPSTNLFSHTTGGNSIQFSSHQVPVVTFESTSTLEPISSSSKRSKVVPPLSPLLGLMAKVATISPLALLRAIPLPLFPLKSTRN</sequence>
<reference evidence="1 2" key="1">
    <citation type="journal article" date="2020" name="Mol. Plant">
        <title>The Chromosome-Based Rubber Tree Genome Provides New Insights into Spurge Genome Evolution and Rubber Biosynthesis.</title>
        <authorList>
            <person name="Liu J."/>
            <person name="Shi C."/>
            <person name="Shi C.C."/>
            <person name="Li W."/>
            <person name="Zhang Q.J."/>
            <person name="Zhang Y."/>
            <person name="Li K."/>
            <person name="Lu H.F."/>
            <person name="Shi C."/>
            <person name="Zhu S.T."/>
            <person name="Xiao Z.Y."/>
            <person name="Nan H."/>
            <person name="Yue Y."/>
            <person name="Zhu X.G."/>
            <person name="Wu Y."/>
            <person name="Hong X.N."/>
            <person name="Fan G.Y."/>
            <person name="Tong Y."/>
            <person name="Zhang D."/>
            <person name="Mao C.L."/>
            <person name="Liu Y.L."/>
            <person name="Hao S.J."/>
            <person name="Liu W.Q."/>
            <person name="Lv M.Q."/>
            <person name="Zhang H.B."/>
            <person name="Liu Y."/>
            <person name="Hu-Tang G.R."/>
            <person name="Wang J.P."/>
            <person name="Wang J.H."/>
            <person name="Sun Y.H."/>
            <person name="Ni S.B."/>
            <person name="Chen W.B."/>
            <person name="Zhang X.C."/>
            <person name="Jiao Y.N."/>
            <person name="Eichler E.E."/>
            <person name="Li G.H."/>
            <person name="Liu X."/>
            <person name="Gao L.Z."/>
        </authorList>
    </citation>
    <scope>NUCLEOTIDE SEQUENCE [LARGE SCALE GENOMIC DNA]</scope>
    <source>
        <strain evidence="2">cv. GT1</strain>
        <tissue evidence="1">Leaf</tissue>
    </source>
</reference>
<proteinExistence type="predicted"/>
<protein>
    <submittedName>
        <fullName evidence="1">Uncharacterized protein</fullName>
    </submittedName>
</protein>
<gene>
    <name evidence="1" type="ORF">GH714_002587</name>
</gene>
<dbReference type="Proteomes" id="UP000467840">
    <property type="component" value="Chromosome 4"/>
</dbReference>
<accession>A0A6A6LHX6</accession>
<keyword evidence="2" id="KW-1185">Reference proteome</keyword>
<dbReference type="AlphaFoldDB" id="A0A6A6LHX6"/>
<organism evidence="1 2">
    <name type="scientific">Hevea brasiliensis</name>
    <name type="common">Para rubber tree</name>
    <name type="synonym">Siphonia brasiliensis</name>
    <dbReference type="NCBI Taxonomy" id="3981"/>
    <lineage>
        <taxon>Eukaryota</taxon>
        <taxon>Viridiplantae</taxon>
        <taxon>Streptophyta</taxon>
        <taxon>Embryophyta</taxon>
        <taxon>Tracheophyta</taxon>
        <taxon>Spermatophyta</taxon>
        <taxon>Magnoliopsida</taxon>
        <taxon>eudicotyledons</taxon>
        <taxon>Gunneridae</taxon>
        <taxon>Pentapetalae</taxon>
        <taxon>rosids</taxon>
        <taxon>fabids</taxon>
        <taxon>Malpighiales</taxon>
        <taxon>Euphorbiaceae</taxon>
        <taxon>Crotonoideae</taxon>
        <taxon>Micrandreae</taxon>
        <taxon>Hevea</taxon>
    </lineage>
</organism>
<dbReference type="EMBL" id="JAAGAX010000010">
    <property type="protein sequence ID" value="KAF2299703.1"/>
    <property type="molecule type" value="Genomic_DNA"/>
</dbReference>